<protein>
    <recommendedName>
        <fullName evidence="4">Transmembrane and coiled-coil domains 2</fullName>
    </recommendedName>
</protein>
<dbReference type="STRING" id="13616.ENSMODP00000021981"/>
<dbReference type="eggNOG" id="ENOG502RR64">
    <property type="taxonomic scope" value="Eukaryota"/>
</dbReference>
<keyword evidence="1" id="KW-1133">Transmembrane helix</keyword>
<keyword evidence="1" id="KW-0472">Membrane</keyword>
<evidence type="ECO:0000313" key="3">
    <source>
        <dbReference type="Proteomes" id="UP000002280"/>
    </source>
</evidence>
<keyword evidence="1" id="KW-0812">Transmembrane</keyword>
<dbReference type="PANTHER" id="PTHR38496:SF1">
    <property type="entry name" value="TRANSMEMBRANE AND COILED-COIL DOMAIN-CONTAINING PROTEIN 2"/>
    <property type="match status" value="1"/>
</dbReference>
<dbReference type="FunCoup" id="F6ZSH8">
    <property type="interactions" value="159"/>
</dbReference>
<feature type="transmembrane region" description="Helical" evidence="1">
    <location>
        <begin position="48"/>
        <end position="66"/>
    </location>
</feature>
<dbReference type="HOGENOM" id="CLU_1598229_0_0_1"/>
<dbReference type="AlphaFoldDB" id="F6ZSH8"/>
<reference evidence="2" key="2">
    <citation type="submission" date="2025-08" db="UniProtKB">
        <authorList>
            <consortium name="Ensembl"/>
        </authorList>
    </citation>
    <scope>IDENTIFICATION</scope>
</reference>
<dbReference type="Pfam" id="PF15844">
    <property type="entry name" value="TMCCDC2"/>
    <property type="match status" value="1"/>
</dbReference>
<sequence>FISSTSSTWYIETTGFSLSPLWNWLQENIVNTNPNSWLSEYVAPTWQTILWTIFAICLILGTLTFWKRTFRSIKKAILFANLLLMLYKKGSELFQDIMSNGGEANARSVMNQENHNMLVTLNLQEKILKKLQMVEGKVKDLEDLIIAYKNKKNFTGPYCNCSDCQSPVPTSGFTSTSET</sequence>
<dbReference type="Bgee" id="ENSMODG00000017626">
    <property type="expression patterns" value="Expressed in spermatocyte and 13 other cell types or tissues"/>
</dbReference>
<dbReference type="Proteomes" id="UP000002280">
    <property type="component" value="Chromosome 4"/>
</dbReference>
<name>F6ZSH8_MONDO</name>
<reference evidence="2" key="3">
    <citation type="submission" date="2025-09" db="UniProtKB">
        <authorList>
            <consortium name="Ensembl"/>
        </authorList>
    </citation>
    <scope>IDENTIFICATION</scope>
</reference>
<dbReference type="GeneTree" id="ENSGT00390000001528"/>
<evidence type="ECO:0000256" key="1">
    <source>
        <dbReference type="SAM" id="Phobius"/>
    </source>
</evidence>
<dbReference type="OMA" id="WNWLQAT"/>
<accession>F6ZSH8</accession>
<dbReference type="Ensembl" id="ENSMODT00000022368.2">
    <property type="protein sequence ID" value="ENSMODP00000021981.2"/>
    <property type="gene ID" value="ENSMODG00000017626.2"/>
</dbReference>
<reference evidence="2 3" key="1">
    <citation type="journal article" date="2007" name="Nature">
        <title>Genome of the marsupial Monodelphis domestica reveals innovation in non-coding sequences.</title>
        <authorList>
            <person name="Mikkelsen T.S."/>
            <person name="Wakefield M.J."/>
            <person name="Aken B."/>
            <person name="Amemiya C.T."/>
            <person name="Chang J.L."/>
            <person name="Duke S."/>
            <person name="Garber M."/>
            <person name="Gentles A.J."/>
            <person name="Goodstadt L."/>
            <person name="Heger A."/>
            <person name="Jurka J."/>
            <person name="Kamal M."/>
            <person name="Mauceli E."/>
            <person name="Searle S.M."/>
            <person name="Sharpe T."/>
            <person name="Baker M.L."/>
            <person name="Batzer M.A."/>
            <person name="Benos P.V."/>
            <person name="Belov K."/>
            <person name="Clamp M."/>
            <person name="Cook A."/>
            <person name="Cuff J."/>
            <person name="Das R."/>
            <person name="Davidow L."/>
            <person name="Deakin J.E."/>
            <person name="Fazzari M.J."/>
            <person name="Glass J.L."/>
            <person name="Grabherr M."/>
            <person name="Greally J.M."/>
            <person name="Gu W."/>
            <person name="Hore T.A."/>
            <person name="Huttley G.A."/>
            <person name="Kleber M."/>
            <person name="Jirtle R.L."/>
            <person name="Koina E."/>
            <person name="Lee J.T."/>
            <person name="Mahony S."/>
            <person name="Marra M.A."/>
            <person name="Miller R.D."/>
            <person name="Nicholls R.D."/>
            <person name="Oda M."/>
            <person name="Papenfuss A.T."/>
            <person name="Parra Z.E."/>
            <person name="Pollock D.D."/>
            <person name="Ray D.A."/>
            <person name="Schein J.E."/>
            <person name="Speed T.P."/>
            <person name="Thompson K."/>
            <person name="VandeBerg J.L."/>
            <person name="Wade C.M."/>
            <person name="Walker J.A."/>
            <person name="Waters P.D."/>
            <person name="Webber C."/>
            <person name="Weidman J.R."/>
            <person name="Xie X."/>
            <person name="Zody M.C."/>
            <person name="Baldwin J."/>
            <person name="Abdouelleil A."/>
            <person name="Abdulkadir J."/>
            <person name="Abebe A."/>
            <person name="Abera B."/>
            <person name="Abreu J."/>
            <person name="Acer S.C."/>
            <person name="Aftuck L."/>
            <person name="Alexander A."/>
            <person name="An P."/>
            <person name="Anderson E."/>
            <person name="Anderson S."/>
            <person name="Arachi H."/>
            <person name="Azer M."/>
            <person name="Bachantsang P."/>
            <person name="Barry A."/>
            <person name="Bayul T."/>
            <person name="Berlin A."/>
            <person name="Bessette D."/>
            <person name="Bloom T."/>
            <person name="Bloom T."/>
            <person name="Boguslavskiy L."/>
            <person name="Bonnet C."/>
            <person name="Boukhgalter B."/>
            <person name="Bourzgui I."/>
            <person name="Brown A."/>
            <person name="Cahill P."/>
            <person name="Channer S."/>
            <person name="Cheshatsang Y."/>
            <person name="Chuda L."/>
            <person name="Citroen M."/>
            <person name="Collymore A."/>
            <person name="Cooke P."/>
            <person name="Costello M."/>
            <person name="D'Aco K."/>
            <person name="Daza R."/>
            <person name="De Haan G."/>
            <person name="DeGray S."/>
            <person name="DeMaso C."/>
            <person name="Dhargay N."/>
            <person name="Dooley K."/>
            <person name="Dooley E."/>
            <person name="Doricent M."/>
            <person name="Dorje P."/>
            <person name="Dorjee K."/>
            <person name="Dupes A."/>
            <person name="Elong R."/>
            <person name="Falk J."/>
            <person name="Farina A."/>
            <person name="Faro S."/>
            <person name="Ferguson D."/>
            <person name="Fisher S."/>
            <person name="Foley C.D."/>
            <person name="Franke A."/>
            <person name="Friedrich D."/>
            <person name="Gadbois L."/>
            <person name="Gearin G."/>
            <person name="Gearin C.R."/>
            <person name="Giannoukos G."/>
            <person name="Goode T."/>
            <person name="Graham J."/>
            <person name="Grandbois E."/>
            <person name="Grewal S."/>
            <person name="Gyaltsen K."/>
            <person name="Hafez N."/>
            <person name="Hagos B."/>
            <person name="Hall J."/>
            <person name="Henson C."/>
            <person name="Hollinger A."/>
            <person name="Honan T."/>
            <person name="Huard M.D."/>
            <person name="Hughes L."/>
            <person name="Hurhula B."/>
            <person name="Husby M.E."/>
            <person name="Kamat A."/>
            <person name="Kanga B."/>
            <person name="Kashin S."/>
            <person name="Khazanovich D."/>
            <person name="Kisner P."/>
            <person name="Lance K."/>
            <person name="Lara M."/>
            <person name="Lee W."/>
            <person name="Lennon N."/>
            <person name="Letendre F."/>
            <person name="LeVine R."/>
            <person name="Lipovsky A."/>
            <person name="Liu X."/>
            <person name="Liu J."/>
            <person name="Liu S."/>
            <person name="Lokyitsang T."/>
            <person name="Lokyitsang Y."/>
            <person name="Lubonja R."/>
            <person name="Lui A."/>
            <person name="MacDonald P."/>
            <person name="Magnisalis V."/>
            <person name="Maru K."/>
            <person name="Matthews C."/>
            <person name="McCusker W."/>
            <person name="McDonough S."/>
            <person name="Mehta T."/>
            <person name="Meldrim J."/>
            <person name="Meneus L."/>
            <person name="Mihai O."/>
            <person name="Mihalev A."/>
            <person name="Mihova T."/>
            <person name="Mittelman R."/>
            <person name="Mlenga V."/>
            <person name="Montmayeur A."/>
            <person name="Mulrain L."/>
            <person name="Navidi A."/>
            <person name="Naylor J."/>
            <person name="Negash T."/>
            <person name="Nguyen T."/>
            <person name="Nguyen N."/>
            <person name="Nicol R."/>
            <person name="Norbu C."/>
            <person name="Norbu N."/>
            <person name="Novod N."/>
            <person name="O'Neill B."/>
            <person name="Osman S."/>
            <person name="Markiewicz E."/>
            <person name="Oyono O.L."/>
            <person name="Patti C."/>
            <person name="Phunkhang P."/>
            <person name="Pierre F."/>
            <person name="Priest M."/>
            <person name="Raghuraman S."/>
            <person name="Rege F."/>
            <person name="Reyes R."/>
            <person name="Rise C."/>
            <person name="Rogov P."/>
            <person name="Ross K."/>
            <person name="Ryan E."/>
            <person name="Settipalli S."/>
            <person name="Shea T."/>
            <person name="Sherpa N."/>
            <person name="Shi L."/>
            <person name="Shih D."/>
            <person name="Sparrow T."/>
            <person name="Spaulding J."/>
            <person name="Stalker J."/>
            <person name="Stange-Thomann N."/>
            <person name="Stavropoulos S."/>
            <person name="Stone C."/>
            <person name="Strader C."/>
            <person name="Tesfaye S."/>
            <person name="Thomson T."/>
            <person name="Thoulutsang Y."/>
            <person name="Thoulutsang D."/>
            <person name="Topham K."/>
            <person name="Topping I."/>
            <person name="Tsamla T."/>
            <person name="Vassiliev H."/>
            <person name="Vo A."/>
            <person name="Wangchuk T."/>
            <person name="Wangdi T."/>
            <person name="Weiand M."/>
            <person name="Wilkinson J."/>
            <person name="Wilson A."/>
            <person name="Yadav S."/>
            <person name="Young G."/>
            <person name="Yu Q."/>
            <person name="Zembek L."/>
            <person name="Zhong D."/>
            <person name="Zimmer A."/>
            <person name="Zwirko Z."/>
            <person name="Jaffe D.B."/>
            <person name="Alvarez P."/>
            <person name="Brockman W."/>
            <person name="Butler J."/>
            <person name="Chin C."/>
            <person name="Gnerre S."/>
            <person name="MacCallum I."/>
            <person name="Graves J.A."/>
            <person name="Ponting C.P."/>
            <person name="Breen M."/>
            <person name="Samollow P.B."/>
            <person name="Lander E.S."/>
            <person name="Lindblad-Toh K."/>
        </authorList>
    </citation>
    <scope>NUCLEOTIDE SEQUENCE [LARGE SCALE GENOMIC DNA]</scope>
</reference>
<dbReference type="InterPro" id="IPR031697">
    <property type="entry name" value="TMCCDC2"/>
</dbReference>
<evidence type="ECO:0008006" key="4">
    <source>
        <dbReference type="Google" id="ProtNLM"/>
    </source>
</evidence>
<dbReference type="InParanoid" id="F6ZSH8"/>
<evidence type="ECO:0000313" key="2">
    <source>
        <dbReference type="Ensembl" id="ENSMODP00000021981.2"/>
    </source>
</evidence>
<organism evidence="2 3">
    <name type="scientific">Monodelphis domestica</name>
    <name type="common">Gray short-tailed opossum</name>
    <dbReference type="NCBI Taxonomy" id="13616"/>
    <lineage>
        <taxon>Eukaryota</taxon>
        <taxon>Metazoa</taxon>
        <taxon>Chordata</taxon>
        <taxon>Craniata</taxon>
        <taxon>Vertebrata</taxon>
        <taxon>Euteleostomi</taxon>
        <taxon>Mammalia</taxon>
        <taxon>Metatheria</taxon>
        <taxon>Didelphimorphia</taxon>
        <taxon>Didelphidae</taxon>
        <taxon>Monodelphis</taxon>
    </lineage>
</organism>
<proteinExistence type="predicted"/>
<keyword evidence="3" id="KW-1185">Reference proteome</keyword>
<dbReference type="PANTHER" id="PTHR38496">
    <property type="entry name" value="TRANSMEMBRANE AND COILED-COIL DOMAIN-CONTAINING PROTEIN 2"/>
    <property type="match status" value="1"/>
</dbReference>